<dbReference type="Proteomes" id="UP000011701">
    <property type="component" value="Chromosome"/>
</dbReference>
<protein>
    <submittedName>
        <fullName evidence="1">Uncharacterized protein</fullName>
    </submittedName>
</protein>
<evidence type="ECO:0000313" key="1">
    <source>
        <dbReference type="EMBL" id="EMB20891.1"/>
    </source>
</evidence>
<reference evidence="1" key="1">
    <citation type="submission" date="2012-01" db="EMBL/GenBank/DDBJ databases">
        <title>The Genome Sequence of Treponema denticola OTK.</title>
        <authorList>
            <consortium name="The Broad Institute Genome Sequencing Platform"/>
            <person name="Earl A."/>
            <person name="Ward D."/>
            <person name="Feldgarden M."/>
            <person name="Gevers D."/>
            <person name="Blanton J.M."/>
            <person name="Fenno C.J."/>
            <person name="Baranova O.V."/>
            <person name="Mathney J."/>
            <person name="Dewhirst F.E."/>
            <person name="Izard J."/>
            <person name="Young S.K."/>
            <person name="Zeng Q."/>
            <person name="Gargeya S."/>
            <person name="Fitzgerald M."/>
            <person name="Haas B."/>
            <person name="Abouelleil A."/>
            <person name="Alvarado L."/>
            <person name="Arachchi H.M."/>
            <person name="Berlin A."/>
            <person name="Chapman S.B."/>
            <person name="Gearin G."/>
            <person name="Goldberg J."/>
            <person name="Griggs A."/>
            <person name="Gujja S."/>
            <person name="Hansen M."/>
            <person name="Heiman D."/>
            <person name="Howarth C."/>
            <person name="Larimer J."/>
            <person name="Lui A."/>
            <person name="MacDonald P.J.P."/>
            <person name="McCowen C."/>
            <person name="Montmayeur A."/>
            <person name="Murphy C."/>
            <person name="Neiman D."/>
            <person name="Pearson M."/>
            <person name="Priest M."/>
            <person name="Roberts A."/>
            <person name="Saif S."/>
            <person name="Shea T."/>
            <person name="Sisk P."/>
            <person name="Stolte C."/>
            <person name="Sykes S."/>
            <person name="Wortman J."/>
            <person name="Nusbaum C."/>
            <person name="Birren B."/>
        </authorList>
    </citation>
    <scope>NUCLEOTIDE SEQUENCE [LARGE SCALE GENOMIC DNA]</scope>
    <source>
        <strain evidence="1">OTK</strain>
    </source>
</reference>
<name>A0A0F6MNF6_TREDN</name>
<organism evidence="1">
    <name type="scientific">Treponema denticola OTK</name>
    <dbReference type="NCBI Taxonomy" id="999434"/>
    <lineage>
        <taxon>Bacteria</taxon>
        <taxon>Pseudomonadati</taxon>
        <taxon>Spirochaetota</taxon>
        <taxon>Spirochaetia</taxon>
        <taxon>Spirochaetales</taxon>
        <taxon>Treponemataceae</taxon>
        <taxon>Treponema</taxon>
    </lineage>
</organism>
<proteinExistence type="predicted"/>
<comment type="caution">
    <text evidence="1">The sequence shown here is derived from an EMBL/GenBank/DDBJ whole genome shotgun (WGS) entry which is preliminary data.</text>
</comment>
<dbReference type="AlphaFoldDB" id="A0A0F6MNF6"/>
<dbReference type="HOGENOM" id="CLU_120408_0_0_12"/>
<dbReference type="EMBL" id="AGDY01000008">
    <property type="protein sequence ID" value="EMB20891.1"/>
    <property type="molecule type" value="Genomic_DNA"/>
</dbReference>
<gene>
    <name evidence="1" type="ORF">HMPREF9723_01522</name>
</gene>
<dbReference type="PATRIC" id="fig|999434.4.peg.1577"/>
<dbReference type="RefSeq" id="WP_002692365.1">
    <property type="nucleotide sequence ID" value="NZ_CM001797.1"/>
</dbReference>
<accession>A0A0F6MNF6</accession>
<sequence length="190" mass="21525">MFLLKLMESGREHLIGAFDSEANIKAFLEKIPGFEVYSDDEYGVLGKLHVAALGDLVEIAYGKKKFPLSKFSFVDDEAEAIAIEVEAFDDGKANTVEGCTLVDAYLIGNNELKTYIEKRERNFLRVKAVLEKQGFSVFREYYGSEDGEAVTYRDATGQYRFLMHMDPGFVDDLPEDDVELEVYISENENI</sequence>